<dbReference type="EMBL" id="VUOA01000056">
    <property type="protein sequence ID" value="KAA2233151.1"/>
    <property type="molecule type" value="Genomic_DNA"/>
</dbReference>
<dbReference type="SUPFAM" id="SSF55874">
    <property type="entry name" value="ATPase domain of HSP90 chaperone/DNA topoisomerase II/histidine kinase"/>
    <property type="match status" value="1"/>
</dbReference>
<dbReference type="GO" id="GO:0009881">
    <property type="term" value="F:photoreceptor activity"/>
    <property type="evidence" value="ECO:0007669"/>
    <property type="project" value="UniProtKB-KW"/>
</dbReference>
<dbReference type="CDD" id="cd16936">
    <property type="entry name" value="HATPase_RsbW-like"/>
    <property type="match status" value="1"/>
</dbReference>
<name>A0A5B2V2T0_9HYPH</name>
<evidence type="ECO:0000256" key="17">
    <source>
        <dbReference type="SAM" id="MobiDB-lite"/>
    </source>
</evidence>
<dbReference type="GO" id="GO:0005524">
    <property type="term" value="F:ATP binding"/>
    <property type="evidence" value="ECO:0007669"/>
    <property type="project" value="UniProtKB-KW"/>
</dbReference>
<reference evidence="20 21" key="2">
    <citation type="submission" date="2019-09" db="EMBL/GenBank/DDBJ databases">
        <authorList>
            <person name="Jin C."/>
        </authorList>
    </citation>
    <scope>NUCLEOTIDE SEQUENCE [LARGE SCALE GENOMIC DNA]</scope>
    <source>
        <strain evidence="20 21">BN140002</strain>
    </source>
</reference>
<evidence type="ECO:0000256" key="14">
    <source>
        <dbReference type="ARBA" id="ARBA00022991"/>
    </source>
</evidence>
<sequence>MTTPAAVISLGKVLASTSEVHAFDVGDDAAALVDGLLDPFYALDADFCVTLFNRAAEEHFGLKRAEVLGRCIWDLFPGQVGGEFDRRFRQVLETGVADVFETASIARADSVVLFRVSRYRSGLAISFRNITPVRRTEEALRQSQARLEIATTAAEIGVWDWNLVTNEMVYSERAKAVYGFSPGLPVTFEQVRDATHPDDYPETSAQARRATDPEQRDRRPYEYRIIRPSDGQVRWLLAHGEAVFSKVGEFERAVRYVGTIQDITERKQAEEAVRASERRLVLAVEAGRMAVWEYDVATDSVQGSPELNRLLGFPPEATPTASEMRARYYPGEQERLQEIGTAALQRGDRFFEAEYRYVWPDGDVRWLMLRAEIILSVAQAPERVIGVVLDVTERKRAESRQDLLINELNHRVKNTLATVQALARQSFRDGTEGGPSQAFEVRLLALSRANDLLTRRNWTGASLREIVDQALAPYAETGTDRVVVAGPDIILPPNMSVSLALALGELCTNAAKYGALSTPTGRVSITWSVDEQGTQLKLTWTERGGPPVRPPERRGFGSRLIERLLAQDLNGEVRLAFDPEGVTCTVEAVVQGQ</sequence>
<dbReference type="AlphaFoldDB" id="A0A5B2V2T0"/>
<evidence type="ECO:0000256" key="2">
    <source>
        <dbReference type="ARBA" id="ARBA00012438"/>
    </source>
</evidence>
<dbReference type="PROSITE" id="PS50112">
    <property type="entry name" value="PAS"/>
    <property type="match status" value="2"/>
</dbReference>
<gene>
    <name evidence="20" type="ORF">F0L46_24865</name>
</gene>
<dbReference type="Pfam" id="PF07536">
    <property type="entry name" value="HWE_HK"/>
    <property type="match status" value="1"/>
</dbReference>
<keyword evidence="16" id="KW-0675">Receptor</keyword>
<evidence type="ECO:0000256" key="16">
    <source>
        <dbReference type="ARBA" id="ARBA00023170"/>
    </source>
</evidence>
<dbReference type="Gene3D" id="3.30.565.10">
    <property type="entry name" value="Histidine kinase-like ATPase, C-terminal domain"/>
    <property type="match status" value="1"/>
</dbReference>
<dbReference type="PANTHER" id="PTHR41523">
    <property type="entry name" value="TWO-COMPONENT SYSTEM SENSOR PROTEIN"/>
    <property type="match status" value="1"/>
</dbReference>
<dbReference type="SMART" id="SM00091">
    <property type="entry name" value="PAS"/>
    <property type="match status" value="3"/>
</dbReference>
<dbReference type="RefSeq" id="WP_149822310.1">
    <property type="nucleotide sequence ID" value="NZ_VUOA01000056.1"/>
</dbReference>
<feature type="compositionally biased region" description="Basic and acidic residues" evidence="17">
    <location>
        <begin position="209"/>
        <end position="219"/>
    </location>
</feature>
<evidence type="ECO:0000256" key="8">
    <source>
        <dbReference type="ARBA" id="ARBA00022643"/>
    </source>
</evidence>
<feature type="domain" description="PAS" evidence="18">
    <location>
        <begin position="276"/>
        <end position="347"/>
    </location>
</feature>
<reference evidence="20 21" key="1">
    <citation type="submission" date="2019-09" db="EMBL/GenBank/DDBJ databases">
        <title>Salinarimonas rosea gen. nov., sp. nov., a new member of the a-2 subgroup of the Proteobacteria.</title>
        <authorList>
            <person name="Liu J."/>
        </authorList>
    </citation>
    <scope>NUCLEOTIDE SEQUENCE [LARGE SCALE GENOMIC DNA]</scope>
    <source>
        <strain evidence="20 21">BN140002</strain>
    </source>
</reference>
<dbReference type="CDD" id="cd00130">
    <property type="entry name" value="PAS"/>
    <property type="match status" value="3"/>
</dbReference>
<evidence type="ECO:0000256" key="13">
    <source>
        <dbReference type="ARBA" id="ARBA00022840"/>
    </source>
</evidence>
<dbReference type="Gene3D" id="3.30.450.20">
    <property type="entry name" value="PAS domain"/>
    <property type="match status" value="3"/>
</dbReference>
<evidence type="ECO:0000256" key="15">
    <source>
        <dbReference type="ARBA" id="ARBA00023026"/>
    </source>
</evidence>
<evidence type="ECO:0000313" key="21">
    <source>
        <dbReference type="Proteomes" id="UP000323142"/>
    </source>
</evidence>
<evidence type="ECO:0000256" key="5">
    <source>
        <dbReference type="ARBA" id="ARBA00022553"/>
    </source>
</evidence>
<feature type="domain" description="PAC" evidence="19">
    <location>
        <begin position="219"/>
        <end position="275"/>
    </location>
</feature>
<keyword evidence="21" id="KW-1185">Reference proteome</keyword>
<dbReference type="OrthoDB" id="341208at2"/>
<evidence type="ECO:0000256" key="10">
    <source>
        <dbReference type="ARBA" id="ARBA00022737"/>
    </source>
</evidence>
<keyword evidence="11" id="KW-0547">Nucleotide-binding</keyword>
<keyword evidence="5" id="KW-0597">Phosphoprotein</keyword>
<keyword evidence="12" id="KW-0418">Kinase</keyword>
<keyword evidence="10" id="KW-0677">Repeat</keyword>
<dbReference type="EC" id="2.7.13.3" evidence="2"/>
<feature type="domain" description="PAC" evidence="19">
    <location>
        <begin position="351"/>
        <end position="403"/>
    </location>
</feature>
<evidence type="ECO:0000256" key="3">
    <source>
        <dbReference type="ARBA" id="ARBA00021740"/>
    </source>
</evidence>
<dbReference type="Pfam" id="PF08448">
    <property type="entry name" value="PAS_4"/>
    <property type="match status" value="1"/>
</dbReference>
<dbReference type="InterPro" id="IPR011102">
    <property type="entry name" value="Sig_transdc_His_kinase_HWE"/>
</dbReference>
<keyword evidence="9" id="KW-0808">Transferase</keyword>
<feature type="region of interest" description="Disordered" evidence="17">
    <location>
        <begin position="194"/>
        <end position="219"/>
    </location>
</feature>
<dbReference type="SMART" id="SM00911">
    <property type="entry name" value="HWE_HK"/>
    <property type="match status" value="1"/>
</dbReference>
<dbReference type="SMART" id="SM00086">
    <property type="entry name" value="PAC"/>
    <property type="match status" value="2"/>
</dbReference>
<dbReference type="Gene3D" id="2.10.70.100">
    <property type="match status" value="2"/>
</dbReference>
<dbReference type="InterPro" id="IPR036890">
    <property type="entry name" value="HATPase_C_sf"/>
</dbReference>
<dbReference type="InterPro" id="IPR000014">
    <property type="entry name" value="PAS"/>
</dbReference>
<dbReference type="Proteomes" id="UP000323142">
    <property type="component" value="Unassembled WGS sequence"/>
</dbReference>
<keyword evidence="6" id="KW-0716">Sensory transduction</keyword>
<comment type="catalytic activity">
    <reaction evidence="1">
        <text>ATP + protein L-histidine = ADP + protein N-phospho-L-histidine.</text>
        <dbReference type="EC" id="2.7.13.3"/>
    </reaction>
</comment>
<dbReference type="GO" id="GO:0004673">
    <property type="term" value="F:protein histidine kinase activity"/>
    <property type="evidence" value="ECO:0007669"/>
    <property type="project" value="UniProtKB-EC"/>
</dbReference>
<evidence type="ECO:0000256" key="9">
    <source>
        <dbReference type="ARBA" id="ARBA00022679"/>
    </source>
</evidence>
<organism evidence="20 21">
    <name type="scientific">Salinarimonas soli</name>
    <dbReference type="NCBI Taxonomy" id="1638099"/>
    <lineage>
        <taxon>Bacteria</taxon>
        <taxon>Pseudomonadati</taxon>
        <taxon>Pseudomonadota</taxon>
        <taxon>Alphaproteobacteria</taxon>
        <taxon>Hyphomicrobiales</taxon>
        <taxon>Salinarimonadaceae</taxon>
        <taxon>Salinarimonas</taxon>
    </lineage>
</organism>
<protein>
    <recommendedName>
        <fullName evidence="3">Blue-light-activated histidine kinase</fullName>
        <ecNumber evidence="2">2.7.13.3</ecNumber>
    </recommendedName>
</protein>
<keyword evidence="7" id="KW-0285">Flavoprotein</keyword>
<dbReference type="InterPro" id="IPR013656">
    <property type="entry name" value="PAS_4"/>
</dbReference>
<keyword evidence="13" id="KW-0067">ATP-binding</keyword>
<evidence type="ECO:0000256" key="11">
    <source>
        <dbReference type="ARBA" id="ARBA00022741"/>
    </source>
</evidence>
<dbReference type="InterPro" id="IPR013655">
    <property type="entry name" value="PAS_fold_3"/>
</dbReference>
<dbReference type="PANTHER" id="PTHR41523:SF7">
    <property type="entry name" value="HISTIDINE KINASE"/>
    <property type="match status" value="1"/>
</dbReference>
<dbReference type="NCBIfam" id="TIGR00229">
    <property type="entry name" value="sensory_box"/>
    <property type="match status" value="3"/>
</dbReference>
<evidence type="ECO:0000256" key="1">
    <source>
        <dbReference type="ARBA" id="ARBA00000085"/>
    </source>
</evidence>
<feature type="domain" description="PAS" evidence="18">
    <location>
        <begin position="32"/>
        <end position="95"/>
    </location>
</feature>
<dbReference type="InterPro" id="IPR001610">
    <property type="entry name" value="PAC"/>
</dbReference>
<dbReference type="InterPro" id="IPR035965">
    <property type="entry name" value="PAS-like_dom_sf"/>
</dbReference>
<keyword evidence="14" id="KW-0157">Chromophore</keyword>
<dbReference type="SUPFAM" id="SSF55785">
    <property type="entry name" value="PYP-like sensor domain (PAS domain)"/>
    <property type="match status" value="3"/>
</dbReference>
<comment type="caution">
    <text evidence="20">The sequence shown here is derived from an EMBL/GenBank/DDBJ whole genome shotgun (WGS) entry which is preliminary data.</text>
</comment>
<proteinExistence type="predicted"/>
<dbReference type="InterPro" id="IPR000700">
    <property type="entry name" value="PAS-assoc_C"/>
</dbReference>
<evidence type="ECO:0000259" key="18">
    <source>
        <dbReference type="PROSITE" id="PS50112"/>
    </source>
</evidence>
<evidence type="ECO:0000256" key="6">
    <source>
        <dbReference type="ARBA" id="ARBA00022606"/>
    </source>
</evidence>
<accession>A0A5B2V2T0</accession>
<evidence type="ECO:0000256" key="7">
    <source>
        <dbReference type="ARBA" id="ARBA00022630"/>
    </source>
</evidence>
<evidence type="ECO:0000313" key="20">
    <source>
        <dbReference type="EMBL" id="KAA2233151.1"/>
    </source>
</evidence>
<dbReference type="PROSITE" id="PS50113">
    <property type="entry name" value="PAC"/>
    <property type="match status" value="2"/>
</dbReference>
<evidence type="ECO:0000256" key="4">
    <source>
        <dbReference type="ARBA" id="ARBA00022543"/>
    </source>
</evidence>
<evidence type="ECO:0000256" key="12">
    <source>
        <dbReference type="ARBA" id="ARBA00022777"/>
    </source>
</evidence>
<dbReference type="Pfam" id="PF08447">
    <property type="entry name" value="PAS_3"/>
    <property type="match status" value="2"/>
</dbReference>
<keyword evidence="15" id="KW-0843">Virulence</keyword>
<evidence type="ECO:0000259" key="19">
    <source>
        <dbReference type="PROSITE" id="PS50113"/>
    </source>
</evidence>
<keyword evidence="4" id="KW-0600">Photoreceptor protein</keyword>
<keyword evidence="8" id="KW-0288">FMN</keyword>